<accession>A0A8S9ZZG1</accession>
<evidence type="ECO:0000256" key="1">
    <source>
        <dbReference type="SAM" id="Coils"/>
    </source>
</evidence>
<dbReference type="AlphaFoldDB" id="A0A8S9ZZG1"/>
<dbReference type="OrthoDB" id="5908680at2759"/>
<comment type="caution">
    <text evidence="3">The sequence shown here is derived from an EMBL/GenBank/DDBJ whole genome shotgun (WGS) entry which is preliminary data.</text>
</comment>
<name>A0A8S9ZZG1_9BILA</name>
<evidence type="ECO:0000313" key="3">
    <source>
        <dbReference type="EMBL" id="KAF7638396.1"/>
    </source>
</evidence>
<dbReference type="Proteomes" id="UP000605970">
    <property type="component" value="Unassembled WGS sequence"/>
</dbReference>
<keyword evidence="2" id="KW-1133">Transmembrane helix</keyword>
<gene>
    <name evidence="3" type="ORF">Mgra_00002078</name>
</gene>
<organism evidence="3 4">
    <name type="scientific">Meloidogyne graminicola</name>
    <dbReference type="NCBI Taxonomy" id="189291"/>
    <lineage>
        <taxon>Eukaryota</taxon>
        <taxon>Metazoa</taxon>
        <taxon>Ecdysozoa</taxon>
        <taxon>Nematoda</taxon>
        <taxon>Chromadorea</taxon>
        <taxon>Rhabditida</taxon>
        <taxon>Tylenchina</taxon>
        <taxon>Tylenchomorpha</taxon>
        <taxon>Tylenchoidea</taxon>
        <taxon>Meloidogynidae</taxon>
        <taxon>Meloidogyninae</taxon>
        <taxon>Meloidogyne</taxon>
    </lineage>
</organism>
<sequence length="129" mass="15453">MLIIKIKKKKNNNNNNNIITIIPQEYWQILLQSLLQLSNNVQKINENIKNLNISNNNYSKRSIEAWTLFCIFIVSKIRFGFVIECFLRFNFKNKMENNQKEVFKNNTEQIIYEYKIKSNSNENIVLNCK</sequence>
<evidence type="ECO:0000313" key="4">
    <source>
        <dbReference type="Proteomes" id="UP000605970"/>
    </source>
</evidence>
<feature type="transmembrane region" description="Helical" evidence="2">
    <location>
        <begin position="65"/>
        <end position="87"/>
    </location>
</feature>
<proteinExistence type="predicted"/>
<keyword evidence="4" id="KW-1185">Reference proteome</keyword>
<dbReference type="EMBL" id="JABEBT010000012">
    <property type="protein sequence ID" value="KAF7638396.1"/>
    <property type="molecule type" value="Genomic_DNA"/>
</dbReference>
<protein>
    <submittedName>
        <fullName evidence="3">Uncharacterized protein</fullName>
    </submittedName>
</protein>
<keyword evidence="2" id="KW-0472">Membrane</keyword>
<keyword evidence="2" id="KW-0812">Transmembrane</keyword>
<reference evidence="3" key="1">
    <citation type="journal article" date="2020" name="Ecol. Evol.">
        <title>Genome structure and content of the rice root-knot nematode (Meloidogyne graminicola).</title>
        <authorList>
            <person name="Phan N.T."/>
            <person name="Danchin E.G.J."/>
            <person name="Klopp C."/>
            <person name="Perfus-Barbeoch L."/>
            <person name="Kozlowski D.K."/>
            <person name="Koutsovoulos G.D."/>
            <person name="Lopez-Roques C."/>
            <person name="Bouchez O."/>
            <person name="Zahm M."/>
            <person name="Besnard G."/>
            <person name="Bellafiore S."/>
        </authorList>
    </citation>
    <scope>NUCLEOTIDE SEQUENCE</scope>
    <source>
        <strain evidence="3">VN-18</strain>
    </source>
</reference>
<evidence type="ECO:0000256" key="2">
    <source>
        <dbReference type="SAM" id="Phobius"/>
    </source>
</evidence>
<feature type="coiled-coil region" evidence="1">
    <location>
        <begin position="34"/>
        <end position="61"/>
    </location>
</feature>
<keyword evidence="1" id="KW-0175">Coiled coil</keyword>